<evidence type="ECO:0000256" key="2">
    <source>
        <dbReference type="SAM" id="MobiDB-lite"/>
    </source>
</evidence>
<dbReference type="PANTHER" id="PTHR47331:SF1">
    <property type="entry name" value="GAG-LIKE PROTEIN"/>
    <property type="match status" value="1"/>
</dbReference>
<evidence type="ECO:0000313" key="3">
    <source>
        <dbReference type="Proteomes" id="UP000079169"/>
    </source>
</evidence>
<evidence type="ECO:0000313" key="4">
    <source>
        <dbReference type="RefSeq" id="XP_008484111.1"/>
    </source>
</evidence>
<dbReference type="KEGG" id="dci:103520789"/>
<accession>A0A1S3DL59</accession>
<dbReference type="AlphaFoldDB" id="A0A1S3DL59"/>
<evidence type="ECO:0000256" key="1">
    <source>
        <dbReference type="SAM" id="Coils"/>
    </source>
</evidence>
<feature type="coiled-coil region" evidence="1">
    <location>
        <begin position="65"/>
        <end position="92"/>
    </location>
</feature>
<sequence>MDASVRRIQKLVEHLQECVSSCATLKEALADSSQVDSVQSQIKVQKLRNSNDRVVREVKEFLTSNEELGDEAKNVLDEANNLQITAEDLLVELDIYMKPKESPSLIQPAPALPHASSGGNLPKLQLPVFNGDILKWTEFWDRFTSVVDRRTDILEVDKLAYLVGSVEEDAKQAIEGLELTNANYKLAVQKLKDRFGKPNLIIDAHYAALNRIPVAVNTTTDLRRALDTVERHMRTLETLGEDINHNQLRTTVMEKFPQEIIYELRMDMESSGHSVKTLRETLEKIVSARETSFAMTQAKVGSSQLIESFTTESLLTTVGKPRPSSGNKGQFRRKPDNPRKSSLGRVKSSTYALSNKRRDRQPSPRPASKKRKLECIYCKGDHYNDACKEVSTIDARKRILLKERLCFVCLRSDHLSDKCTYKRRCYHCNVNGDHNRSICPSQFKPSKTSSSTLATA</sequence>
<dbReference type="InterPro" id="IPR005312">
    <property type="entry name" value="DUF1759"/>
</dbReference>
<dbReference type="STRING" id="121845.A0A1S3DL59"/>
<dbReference type="PaxDb" id="121845-A0A1S3DL59"/>
<keyword evidence="1" id="KW-0175">Coiled coil</keyword>
<proteinExistence type="predicted"/>
<feature type="region of interest" description="Disordered" evidence="2">
    <location>
        <begin position="314"/>
        <end position="368"/>
    </location>
</feature>
<organism evidence="3 4">
    <name type="scientific">Diaphorina citri</name>
    <name type="common">Asian citrus psyllid</name>
    <dbReference type="NCBI Taxonomy" id="121845"/>
    <lineage>
        <taxon>Eukaryota</taxon>
        <taxon>Metazoa</taxon>
        <taxon>Ecdysozoa</taxon>
        <taxon>Arthropoda</taxon>
        <taxon>Hexapoda</taxon>
        <taxon>Insecta</taxon>
        <taxon>Pterygota</taxon>
        <taxon>Neoptera</taxon>
        <taxon>Paraneoptera</taxon>
        <taxon>Hemiptera</taxon>
        <taxon>Sternorrhyncha</taxon>
        <taxon>Psylloidea</taxon>
        <taxon>Psyllidae</taxon>
        <taxon>Diaphorininae</taxon>
        <taxon>Diaphorina</taxon>
    </lineage>
</organism>
<name>A0A1S3DL59_DIACI</name>
<gene>
    <name evidence="4" type="primary">LOC103520789</name>
</gene>
<reference evidence="4" key="1">
    <citation type="submission" date="2025-08" db="UniProtKB">
        <authorList>
            <consortium name="RefSeq"/>
        </authorList>
    </citation>
    <scope>IDENTIFICATION</scope>
</reference>
<dbReference type="PANTHER" id="PTHR47331">
    <property type="entry name" value="PHD-TYPE DOMAIN-CONTAINING PROTEIN"/>
    <property type="match status" value="1"/>
</dbReference>
<keyword evidence="3" id="KW-1185">Reference proteome</keyword>
<dbReference type="RefSeq" id="XP_008484111.1">
    <property type="nucleotide sequence ID" value="XM_008485889.1"/>
</dbReference>
<protein>
    <submittedName>
        <fullName evidence="4">Uncharacterized protein LOC103520789</fullName>
    </submittedName>
</protein>
<dbReference type="GeneID" id="103520789"/>
<dbReference type="OMA" id="MEPRENM"/>
<dbReference type="Proteomes" id="UP000079169">
    <property type="component" value="Unplaced"/>
</dbReference>
<dbReference type="Pfam" id="PF03564">
    <property type="entry name" value="DUF1759"/>
    <property type="match status" value="1"/>
</dbReference>